<proteinExistence type="predicted"/>
<organism evidence="6">
    <name type="scientific">Chlamydomonas leiostraca</name>
    <dbReference type="NCBI Taxonomy" id="1034604"/>
    <lineage>
        <taxon>Eukaryota</taxon>
        <taxon>Viridiplantae</taxon>
        <taxon>Chlorophyta</taxon>
        <taxon>core chlorophytes</taxon>
        <taxon>Chlorophyceae</taxon>
        <taxon>CS clade</taxon>
        <taxon>Chlamydomonadales</taxon>
        <taxon>Chlamydomonadaceae</taxon>
        <taxon>Chlamydomonas</taxon>
    </lineage>
</organism>
<dbReference type="Gene3D" id="3.30.1360.10">
    <property type="entry name" value="RNA polymerase, RBP11-like subunit"/>
    <property type="match status" value="1"/>
</dbReference>
<dbReference type="InterPro" id="IPR011262">
    <property type="entry name" value="DNA-dir_RNA_pol_insert"/>
</dbReference>
<dbReference type="GeneID" id="30522960"/>
<dbReference type="SUPFAM" id="SSF47789">
    <property type="entry name" value="C-terminal domain of RNA polymerase alpha subunit"/>
    <property type="match status" value="1"/>
</dbReference>
<dbReference type="SMART" id="SM00662">
    <property type="entry name" value="RPOLD"/>
    <property type="match status" value="1"/>
</dbReference>
<dbReference type="GO" id="GO:0003899">
    <property type="term" value="F:DNA-directed RNA polymerase activity"/>
    <property type="evidence" value="ECO:0007669"/>
    <property type="project" value="InterPro"/>
</dbReference>
<keyword evidence="6" id="KW-0934">Plastid</keyword>
<dbReference type="CDD" id="cd06928">
    <property type="entry name" value="RNAP_alpha_NTD"/>
    <property type="match status" value="1"/>
</dbReference>
<feature type="region of interest" description="Disordered" evidence="4">
    <location>
        <begin position="213"/>
        <end position="238"/>
    </location>
</feature>
<gene>
    <name evidence="6" type="primary">rpoA</name>
</gene>
<dbReference type="AlphaFoldDB" id="A0A1L2M592"/>
<dbReference type="GO" id="GO:0046983">
    <property type="term" value="F:protein dimerization activity"/>
    <property type="evidence" value="ECO:0007669"/>
    <property type="project" value="InterPro"/>
</dbReference>
<feature type="domain" description="DNA-directed RNA polymerase RpoA/D/Rpb3-type" evidence="5">
    <location>
        <begin position="20"/>
        <end position="421"/>
    </location>
</feature>
<evidence type="ECO:0000256" key="1">
    <source>
        <dbReference type="ARBA" id="ARBA00022478"/>
    </source>
</evidence>
<keyword evidence="2" id="KW-0804">Transcription</keyword>
<dbReference type="SUPFAM" id="SSF56553">
    <property type="entry name" value="Insert subdomain of RNA polymerase alpha subunit"/>
    <property type="match status" value="1"/>
</dbReference>
<evidence type="ECO:0000313" key="6">
    <source>
        <dbReference type="EMBL" id="APD80625.1"/>
    </source>
</evidence>
<dbReference type="InterPro" id="IPR011263">
    <property type="entry name" value="DNA-dir_RNA_pol_RpoA/D/Rpb3"/>
</dbReference>
<evidence type="ECO:0000256" key="4">
    <source>
        <dbReference type="SAM" id="MobiDB-lite"/>
    </source>
</evidence>
<evidence type="ECO:0000256" key="2">
    <source>
        <dbReference type="ARBA" id="ARBA00023163"/>
    </source>
</evidence>
<dbReference type="GO" id="GO:0006351">
    <property type="term" value="P:DNA-templated transcription"/>
    <property type="evidence" value="ECO:0007669"/>
    <property type="project" value="InterPro"/>
</dbReference>
<name>A0A1L2M592_9CHLO</name>
<reference evidence="6" key="1">
    <citation type="submission" date="2016-09" db="EMBL/GenBank/DDBJ databases">
        <title>The plastid genome of Polytoma uvella is the largest known among non-photosynthetic algae and plants and reveals contrasting evolutionary paths to nonphotosynthetic life styles.</title>
        <authorList>
            <person name="Figueroa-Martinez F.J."/>
            <person name="Nedelcu A."/>
            <person name="Smith D.R."/>
            <person name="Reyes-Prieto A."/>
        </authorList>
    </citation>
    <scope>NUCLEOTIDE SEQUENCE</scope>
    <source>
        <strain evidence="6">SAG 11-49</strain>
    </source>
</reference>
<dbReference type="Pfam" id="PF01000">
    <property type="entry name" value="RNA_pol_A_bac"/>
    <property type="match status" value="1"/>
</dbReference>
<dbReference type="GO" id="GO:0000428">
    <property type="term" value="C:DNA-directed RNA polymerase complex"/>
    <property type="evidence" value="ECO:0007669"/>
    <property type="project" value="UniProtKB-KW"/>
</dbReference>
<dbReference type="Pfam" id="PF01193">
    <property type="entry name" value="RNA_pol_L"/>
    <property type="match status" value="1"/>
</dbReference>
<dbReference type="InterPro" id="IPR036643">
    <property type="entry name" value="RNApol_insert_sf"/>
</dbReference>
<dbReference type="Gene3D" id="2.170.120.12">
    <property type="entry name" value="DNA-directed RNA polymerase, insert domain"/>
    <property type="match status" value="1"/>
</dbReference>
<keyword evidence="1" id="KW-0240">DNA-directed RNA polymerase</keyword>
<evidence type="ECO:0000256" key="3">
    <source>
        <dbReference type="ARBA" id="ARBA00031776"/>
    </source>
</evidence>
<dbReference type="SUPFAM" id="SSF55257">
    <property type="entry name" value="RBP11-like subunits of RNA polymerase"/>
    <property type="match status" value="1"/>
</dbReference>
<accession>A0A1L2M592</accession>
<dbReference type="RefSeq" id="YP_009329544.1">
    <property type="nucleotide sequence ID" value="NC_032109.1"/>
</dbReference>
<dbReference type="InterPro" id="IPR036603">
    <property type="entry name" value="RBP11-like"/>
</dbReference>
<sequence length="533" mass="58611">MNQILISCKESRIENNRSFYGCFNLGPFEAGQSLTVANALRRTLLSECTGVAIVSVMIENVHHEYSTLPGVRDAVLDILLNLKELVLKKTKNKNAVVGPERPSKQNIASVYEGVGESFFPPVVGYLKVRGPGVIRAKDLRLPPVIQCADPEQYIATLGDDGFLNMQFIIMEGKNYILGKATRESSLLLGPLQERESLVNSLKDLIQSQGSLTPSLVSEAGPAKGGSSRLGKRRAGTKGEFTNTTTDANFCNNATQLYLDAIFNPVMKVNYIIEPNENKLVENSNKKYALIEDISALMNSTDHLKNAFPFLLSEISEGNFTVSSLGPKVSCPSALSPDGDRAAPTAEGRNSVTKTKELIEYVENLSTKECTNLWNSLHPLKKESTTHNVVLEIWTNGSLHPRDALAMAFENLSNVFLNLQQTEIMNPVFNDWAAYKKTLSSVASNVESTPLRTFTENPTQAKLTAKPRSLAPLSSHGSLDISTLNISLRTYTKLKNLRIGKVGDLLANWDDVSAKLEKKTVKEIITSLKEINFM</sequence>
<dbReference type="EMBL" id="KX828176">
    <property type="protein sequence ID" value="APD80625.1"/>
    <property type="molecule type" value="Genomic_DNA"/>
</dbReference>
<protein>
    <recommendedName>
        <fullName evidence="3">Plastid-encoded RNA polymerase subunit alpha</fullName>
    </recommendedName>
</protein>
<evidence type="ECO:0000259" key="5">
    <source>
        <dbReference type="SMART" id="SM00662"/>
    </source>
</evidence>
<geneLocation type="plastid" evidence="6"/>